<name>A0A9D2HJR7_9FIRM</name>
<evidence type="ECO:0000313" key="1">
    <source>
        <dbReference type="EMBL" id="HJA71714.1"/>
    </source>
</evidence>
<dbReference type="AlphaFoldDB" id="A0A9D2HJR7"/>
<reference evidence="1" key="2">
    <citation type="submission" date="2021-04" db="EMBL/GenBank/DDBJ databases">
        <authorList>
            <person name="Gilroy R."/>
        </authorList>
    </citation>
    <scope>NUCLEOTIDE SEQUENCE</scope>
    <source>
        <strain evidence="1">CHK178-16964</strain>
    </source>
</reference>
<dbReference type="EMBL" id="DWZA01000078">
    <property type="protein sequence ID" value="HJA71714.1"/>
    <property type="molecule type" value="Genomic_DNA"/>
</dbReference>
<reference evidence="1" key="1">
    <citation type="journal article" date="2021" name="PeerJ">
        <title>Extensive microbial diversity within the chicken gut microbiome revealed by metagenomics and culture.</title>
        <authorList>
            <person name="Gilroy R."/>
            <person name="Ravi A."/>
            <person name="Getino M."/>
            <person name="Pursley I."/>
            <person name="Horton D.L."/>
            <person name="Alikhan N.F."/>
            <person name="Baker D."/>
            <person name="Gharbi K."/>
            <person name="Hall N."/>
            <person name="Watson M."/>
            <person name="Adriaenssens E.M."/>
            <person name="Foster-Nyarko E."/>
            <person name="Jarju S."/>
            <person name="Secka A."/>
            <person name="Antonio M."/>
            <person name="Oren A."/>
            <person name="Chaudhuri R.R."/>
            <person name="La Ragione R."/>
            <person name="Hildebrand F."/>
            <person name="Pallen M.J."/>
        </authorList>
    </citation>
    <scope>NUCLEOTIDE SEQUENCE</scope>
    <source>
        <strain evidence="1">CHK178-16964</strain>
    </source>
</reference>
<proteinExistence type="predicted"/>
<organism evidence="1 2">
    <name type="scientific">Candidatus Lachnoclostridium stercoravium</name>
    <dbReference type="NCBI Taxonomy" id="2838633"/>
    <lineage>
        <taxon>Bacteria</taxon>
        <taxon>Bacillati</taxon>
        <taxon>Bacillota</taxon>
        <taxon>Clostridia</taxon>
        <taxon>Lachnospirales</taxon>
        <taxon>Lachnospiraceae</taxon>
    </lineage>
</organism>
<sequence length="138" mass="15689">MDNTKNSDFKLTDLDYMTGDSRLQMMKAALPYMGLRQQRMISMFIRIQEMNKTMQLFSQGELSAMSAGSGAAHTSMADMLEAIRPYGNTYEQEIITLILGMIKGVATPMEQLKKFMSPEQQSRMDTMQFMVQAMQNMG</sequence>
<comment type="caution">
    <text evidence="1">The sequence shown here is derived from an EMBL/GenBank/DDBJ whole genome shotgun (WGS) entry which is preliminary data.</text>
</comment>
<evidence type="ECO:0000313" key="2">
    <source>
        <dbReference type="Proteomes" id="UP000823900"/>
    </source>
</evidence>
<protein>
    <submittedName>
        <fullName evidence="1">Uncharacterized protein</fullName>
    </submittedName>
</protein>
<accession>A0A9D2HJR7</accession>
<gene>
    <name evidence="1" type="ORF">IAA07_09090</name>
</gene>
<dbReference type="Proteomes" id="UP000823900">
    <property type="component" value="Unassembled WGS sequence"/>
</dbReference>